<dbReference type="AlphaFoldDB" id="A0A2A6CGR6"/>
<feature type="region of interest" description="Disordered" evidence="1">
    <location>
        <begin position="79"/>
        <end position="105"/>
    </location>
</feature>
<dbReference type="EnsemblMetazoa" id="PPA27932.1">
    <property type="protein sequence ID" value="PPA27932.1"/>
    <property type="gene ID" value="WBGene00117486"/>
</dbReference>
<keyword evidence="3" id="KW-1185">Reference proteome</keyword>
<organism evidence="2 3">
    <name type="scientific">Pristionchus pacificus</name>
    <name type="common">Parasitic nematode worm</name>
    <dbReference type="NCBI Taxonomy" id="54126"/>
    <lineage>
        <taxon>Eukaryota</taxon>
        <taxon>Metazoa</taxon>
        <taxon>Ecdysozoa</taxon>
        <taxon>Nematoda</taxon>
        <taxon>Chromadorea</taxon>
        <taxon>Rhabditida</taxon>
        <taxon>Rhabditina</taxon>
        <taxon>Diplogasteromorpha</taxon>
        <taxon>Diplogasteroidea</taxon>
        <taxon>Neodiplogasteridae</taxon>
        <taxon>Pristionchus</taxon>
    </lineage>
</organism>
<proteinExistence type="predicted"/>
<evidence type="ECO:0000313" key="2">
    <source>
        <dbReference type="EnsemblMetazoa" id="PPA27932.1"/>
    </source>
</evidence>
<accession>A0A2A6CGR6</accession>
<protein>
    <submittedName>
        <fullName evidence="2">Uncharacterized protein</fullName>
    </submittedName>
</protein>
<reference evidence="2" key="2">
    <citation type="submission" date="2022-06" db="UniProtKB">
        <authorList>
            <consortium name="EnsemblMetazoa"/>
        </authorList>
    </citation>
    <scope>IDENTIFICATION</scope>
    <source>
        <strain evidence="2">PS312</strain>
    </source>
</reference>
<evidence type="ECO:0000313" key="3">
    <source>
        <dbReference type="Proteomes" id="UP000005239"/>
    </source>
</evidence>
<feature type="compositionally biased region" description="Basic residues" evidence="1">
    <location>
        <begin position="80"/>
        <end position="97"/>
    </location>
</feature>
<accession>A0A8R1UGR5</accession>
<dbReference type="Proteomes" id="UP000005239">
    <property type="component" value="Unassembled WGS sequence"/>
</dbReference>
<reference evidence="3" key="1">
    <citation type="journal article" date="2008" name="Nat. Genet.">
        <title>The Pristionchus pacificus genome provides a unique perspective on nematode lifestyle and parasitism.</title>
        <authorList>
            <person name="Dieterich C."/>
            <person name="Clifton S.W."/>
            <person name="Schuster L.N."/>
            <person name="Chinwalla A."/>
            <person name="Delehaunty K."/>
            <person name="Dinkelacker I."/>
            <person name="Fulton L."/>
            <person name="Fulton R."/>
            <person name="Godfrey J."/>
            <person name="Minx P."/>
            <person name="Mitreva M."/>
            <person name="Roeseler W."/>
            <person name="Tian H."/>
            <person name="Witte H."/>
            <person name="Yang S.P."/>
            <person name="Wilson R.K."/>
            <person name="Sommer R.J."/>
        </authorList>
    </citation>
    <scope>NUCLEOTIDE SEQUENCE [LARGE SCALE GENOMIC DNA]</scope>
    <source>
        <strain evidence="3">PS312</strain>
    </source>
</reference>
<gene>
    <name evidence="2" type="primary">WBGene00117486</name>
</gene>
<name>A0A2A6CGR6_PRIPA</name>
<sequence>MLRERNCNVQVPPRPVVTNERLLVPAPIGDGSDLENADSTSIKLRIRLAKNPRFSTCTIITYTRCGRQLIIHGVRNHVSAPKKQKSKSVICKSKKNLGTKSLLKN</sequence>
<evidence type="ECO:0000256" key="1">
    <source>
        <dbReference type="SAM" id="MobiDB-lite"/>
    </source>
</evidence>